<evidence type="ECO:0000313" key="1">
    <source>
        <dbReference type="EMBL" id="SDQ92905.1"/>
    </source>
</evidence>
<dbReference type="AlphaFoldDB" id="A0A1H1EVY3"/>
<dbReference type="STRING" id="157910.SAMN05445850_2161"/>
<reference evidence="2" key="1">
    <citation type="submission" date="2016-10" db="EMBL/GenBank/DDBJ databases">
        <authorList>
            <person name="Varghese N."/>
            <person name="Submissions S."/>
        </authorList>
    </citation>
    <scope>NUCLEOTIDE SEQUENCE [LARGE SCALE GENOMIC DNA]</scope>
    <source>
        <strain evidence="2">DUS833</strain>
    </source>
</reference>
<organism evidence="1 2">
    <name type="scientific">Paraburkholderia tuberum</name>
    <dbReference type="NCBI Taxonomy" id="157910"/>
    <lineage>
        <taxon>Bacteria</taxon>
        <taxon>Pseudomonadati</taxon>
        <taxon>Pseudomonadota</taxon>
        <taxon>Betaproteobacteria</taxon>
        <taxon>Burkholderiales</taxon>
        <taxon>Burkholderiaceae</taxon>
        <taxon>Paraburkholderia</taxon>
    </lineage>
</organism>
<dbReference type="EMBL" id="FNKX01000001">
    <property type="protein sequence ID" value="SDQ92905.1"/>
    <property type="molecule type" value="Genomic_DNA"/>
</dbReference>
<accession>A0A1H1EVY3</accession>
<proteinExistence type="predicted"/>
<dbReference type="RefSeq" id="WP_090803198.1">
    <property type="nucleotide sequence ID" value="NZ_FNKX01000001.1"/>
</dbReference>
<keyword evidence="2" id="KW-1185">Reference proteome</keyword>
<evidence type="ECO:0000313" key="2">
    <source>
        <dbReference type="Proteomes" id="UP000199365"/>
    </source>
</evidence>
<dbReference type="Proteomes" id="UP000199365">
    <property type="component" value="Unassembled WGS sequence"/>
</dbReference>
<protein>
    <submittedName>
        <fullName evidence="1">Uncharacterized protein</fullName>
    </submittedName>
</protein>
<gene>
    <name evidence="1" type="ORF">SAMN05445850_2161</name>
</gene>
<name>A0A1H1EVY3_9BURK</name>
<sequence length="184" mass="20628">MKHPTVYTTAPATGVSATVRWDEESSTLFCEVNYSPLPSPREPQSSLSDLLDVRFGIGTPSYVLTAGTLSMLLDQHRRLTRLDFYTNPERWTVRMSEPLTDPTDRTPHIETEFDEHGHADDMEPPVIVYEPRDGTLYLSWGPVSHWYGIAPALAIGVADDKRLTQIRLHGLTIPPRSSKSAPIE</sequence>